<feature type="transmembrane region" description="Helical" evidence="1">
    <location>
        <begin position="87"/>
        <end position="107"/>
    </location>
</feature>
<dbReference type="Proteomes" id="UP000654257">
    <property type="component" value="Unassembled WGS sequence"/>
</dbReference>
<evidence type="ECO:0000313" key="3">
    <source>
        <dbReference type="Proteomes" id="UP000654257"/>
    </source>
</evidence>
<reference evidence="2" key="2">
    <citation type="submission" date="2020-09" db="EMBL/GenBank/DDBJ databases">
        <authorList>
            <person name="Sun Q."/>
            <person name="Sedlacek I."/>
        </authorList>
    </citation>
    <scope>NUCLEOTIDE SEQUENCE</scope>
    <source>
        <strain evidence="2">CCM 7905</strain>
    </source>
</reference>
<proteinExistence type="predicted"/>
<keyword evidence="1" id="KW-0472">Membrane</keyword>
<organism evidence="2 3">
    <name type="scientific">Rhodococcoides trifolii</name>
    <dbReference type="NCBI Taxonomy" id="908250"/>
    <lineage>
        <taxon>Bacteria</taxon>
        <taxon>Bacillati</taxon>
        <taxon>Actinomycetota</taxon>
        <taxon>Actinomycetes</taxon>
        <taxon>Mycobacteriales</taxon>
        <taxon>Nocardiaceae</taxon>
        <taxon>Rhodococcoides</taxon>
    </lineage>
</organism>
<keyword evidence="3" id="KW-1185">Reference proteome</keyword>
<evidence type="ECO:0000256" key="1">
    <source>
        <dbReference type="SAM" id="Phobius"/>
    </source>
</evidence>
<keyword evidence="1" id="KW-0812">Transmembrane</keyword>
<gene>
    <name evidence="2" type="ORF">GCM10007304_03620</name>
</gene>
<keyword evidence="1" id="KW-1133">Transmembrane helix</keyword>
<dbReference type="RefSeq" id="WP_188542996.1">
    <property type="nucleotide sequence ID" value="NZ_BMCU01000001.1"/>
</dbReference>
<feature type="transmembrane region" description="Helical" evidence="1">
    <location>
        <begin position="113"/>
        <end position="131"/>
    </location>
</feature>
<accession>A0A917FPC0</accession>
<name>A0A917FPC0_9NOCA</name>
<dbReference type="AlphaFoldDB" id="A0A917FPC0"/>
<feature type="transmembrane region" description="Helical" evidence="1">
    <location>
        <begin position="12"/>
        <end position="32"/>
    </location>
</feature>
<feature type="transmembrane region" description="Helical" evidence="1">
    <location>
        <begin position="138"/>
        <end position="155"/>
    </location>
</feature>
<dbReference type="EMBL" id="BMCU01000001">
    <property type="protein sequence ID" value="GGF93062.1"/>
    <property type="molecule type" value="Genomic_DNA"/>
</dbReference>
<sequence>MNAFWERVTAVGPPPSTAVVVSVVVAAALLVLEPNAWRRSRGVVTIAHEGAHLLLALLTGRRLHGVRLHADTSGVAISSGKPTGIGVVLMTAAGYVGPSLLGLAAALTLNTGHIVAVLWTAVAVCALMLVLVRNVYGAFSLVVTGGALGAVGWRAPDQAQIAVAYLIAIFLLMAGPRPVLELRRRRSRTSDPDQLARLTVFPAAVWTGFFLVVTVGALVAGAGLLNPF</sequence>
<reference evidence="2" key="1">
    <citation type="journal article" date="2014" name="Int. J. Syst. Evol. Microbiol.">
        <title>Complete genome sequence of Corynebacterium casei LMG S-19264T (=DSM 44701T), isolated from a smear-ripened cheese.</title>
        <authorList>
            <consortium name="US DOE Joint Genome Institute (JGI-PGF)"/>
            <person name="Walter F."/>
            <person name="Albersmeier A."/>
            <person name="Kalinowski J."/>
            <person name="Ruckert C."/>
        </authorList>
    </citation>
    <scope>NUCLEOTIDE SEQUENCE</scope>
    <source>
        <strain evidence="2">CCM 7905</strain>
    </source>
</reference>
<feature type="transmembrane region" description="Helical" evidence="1">
    <location>
        <begin position="161"/>
        <end position="180"/>
    </location>
</feature>
<feature type="transmembrane region" description="Helical" evidence="1">
    <location>
        <begin position="200"/>
        <end position="225"/>
    </location>
</feature>
<dbReference type="Pfam" id="PF13398">
    <property type="entry name" value="Peptidase_M50B"/>
    <property type="match status" value="1"/>
</dbReference>
<protein>
    <submittedName>
        <fullName evidence="2">Membrane protein</fullName>
    </submittedName>
</protein>
<evidence type="ECO:0000313" key="2">
    <source>
        <dbReference type="EMBL" id="GGF93062.1"/>
    </source>
</evidence>
<dbReference type="InterPro" id="IPR049500">
    <property type="entry name" value="Peptidase_M50B-like"/>
</dbReference>
<comment type="caution">
    <text evidence="2">The sequence shown here is derived from an EMBL/GenBank/DDBJ whole genome shotgun (WGS) entry which is preliminary data.</text>
</comment>